<evidence type="ECO:0000256" key="1">
    <source>
        <dbReference type="SAM" id="Phobius"/>
    </source>
</evidence>
<dbReference type="EMBL" id="DXBM01000067">
    <property type="protein sequence ID" value="HIZ46978.1"/>
    <property type="molecule type" value="Genomic_DNA"/>
</dbReference>
<gene>
    <name evidence="2" type="ORF">IAA19_08200</name>
</gene>
<comment type="caution">
    <text evidence="2">The sequence shown here is derived from an EMBL/GenBank/DDBJ whole genome shotgun (WGS) entry which is preliminary data.</text>
</comment>
<dbReference type="InterPro" id="IPR007404">
    <property type="entry name" value="YdjM-like"/>
</dbReference>
<sequence>MTGRTHLAVGVAAALVAAGPEASLATLACAAAGGAVGAVLPDLDVRDTAHPWRERLSRVGAAALLVAALALDAAHGGEMARQAAERGLGAVALGLAILAALACAARLSAHRSFSHSLAALAGFTGATMLACPPLAPSVSLGFASHLVLDALTHRGLRLLWPLRRTLSLGLCKTGGVADACLLVAALVATALALAGALGW</sequence>
<reference evidence="2" key="2">
    <citation type="submission" date="2021-04" db="EMBL/GenBank/DDBJ databases">
        <authorList>
            <person name="Gilroy R."/>
        </authorList>
    </citation>
    <scope>NUCLEOTIDE SEQUENCE</scope>
    <source>
        <strain evidence="2">ChiHjej12B11-14209</strain>
    </source>
</reference>
<name>A0A9D2EZR1_9ACTN</name>
<feature type="transmembrane region" description="Helical" evidence="1">
    <location>
        <begin position="113"/>
        <end position="131"/>
    </location>
</feature>
<reference evidence="2" key="1">
    <citation type="journal article" date="2021" name="PeerJ">
        <title>Extensive microbial diversity within the chicken gut microbiome revealed by metagenomics and culture.</title>
        <authorList>
            <person name="Gilroy R."/>
            <person name="Ravi A."/>
            <person name="Getino M."/>
            <person name="Pursley I."/>
            <person name="Horton D.L."/>
            <person name="Alikhan N.F."/>
            <person name="Baker D."/>
            <person name="Gharbi K."/>
            <person name="Hall N."/>
            <person name="Watson M."/>
            <person name="Adriaenssens E.M."/>
            <person name="Foster-Nyarko E."/>
            <person name="Jarju S."/>
            <person name="Secka A."/>
            <person name="Antonio M."/>
            <person name="Oren A."/>
            <person name="Chaudhuri R.R."/>
            <person name="La Ragione R."/>
            <person name="Hildebrand F."/>
            <person name="Pallen M.J."/>
        </authorList>
    </citation>
    <scope>NUCLEOTIDE SEQUENCE</scope>
    <source>
        <strain evidence="2">ChiHjej12B11-14209</strain>
    </source>
</reference>
<accession>A0A9D2EZR1</accession>
<dbReference type="Proteomes" id="UP000824062">
    <property type="component" value="Unassembled WGS sequence"/>
</dbReference>
<dbReference type="GO" id="GO:0016787">
    <property type="term" value="F:hydrolase activity"/>
    <property type="evidence" value="ECO:0007669"/>
    <property type="project" value="UniProtKB-KW"/>
</dbReference>
<feature type="transmembrane region" description="Helical" evidence="1">
    <location>
        <begin position="87"/>
        <end position="107"/>
    </location>
</feature>
<proteinExistence type="predicted"/>
<keyword evidence="1" id="KW-0812">Transmembrane</keyword>
<keyword evidence="2" id="KW-0378">Hydrolase</keyword>
<organism evidence="2 3">
    <name type="scientific">Candidatus Olsenella pullistercoris</name>
    <dbReference type="NCBI Taxonomy" id="2838712"/>
    <lineage>
        <taxon>Bacteria</taxon>
        <taxon>Bacillati</taxon>
        <taxon>Actinomycetota</taxon>
        <taxon>Coriobacteriia</taxon>
        <taxon>Coriobacteriales</taxon>
        <taxon>Atopobiaceae</taxon>
        <taxon>Olsenella</taxon>
    </lineage>
</organism>
<keyword evidence="1" id="KW-1133">Transmembrane helix</keyword>
<protein>
    <submittedName>
        <fullName evidence="2">Metal-dependent hydrolase</fullName>
    </submittedName>
</protein>
<dbReference type="AlphaFoldDB" id="A0A9D2EZR1"/>
<dbReference type="Pfam" id="PF04307">
    <property type="entry name" value="YdjM"/>
    <property type="match status" value="1"/>
</dbReference>
<feature type="transmembrane region" description="Helical" evidence="1">
    <location>
        <begin position="176"/>
        <end position="197"/>
    </location>
</feature>
<evidence type="ECO:0000313" key="2">
    <source>
        <dbReference type="EMBL" id="HIZ46978.1"/>
    </source>
</evidence>
<evidence type="ECO:0000313" key="3">
    <source>
        <dbReference type="Proteomes" id="UP000824062"/>
    </source>
</evidence>
<keyword evidence="1" id="KW-0472">Membrane</keyword>